<accession>A0A090L220</accession>
<dbReference type="AlphaFoldDB" id="A0A090L220"/>
<reference evidence="4" key="2">
    <citation type="submission" date="2020-12" db="UniProtKB">
        <authorList>
            <consortium name="WormBaseParasite"/>
        </authorList>
    </citation>
    <scope>IDENTIFICATION</scope>
</reference>
<sequence>MAKRGILVLFYIFVLIFGLSFSKYTTKPDIIDAIEEDPDVMGNISPSNFDKLDDLKDQNLSDDEKLQKAKQILKSDSDLKSMADNIIRRVSSGSIDTSGSSINSKFGSIDSSIGSIGSDLSSGKILSNIKSEFETNSNNIYSTLSSKAKEVVDEITAEIEDTDLSLPELATNVKSILSGASTSVKDEIKNLIPEELNIDSGATNVKSSLSDKFGSIKNGIKSIFSKHSTTESYIF</sequence>
<dbReference type="WormBase" id="SRAE_1000042600">
    <property type="protein sequence ID" value="SRP09723"/>
    <property type="gene ID" value="WBGene00257022"/>
</dbReference>
<gene>
    <name evidence="2 4 5" type="ORF">SRAE_1000042600</name>
</gene>
<dbReference type="RefSeq" id="XP_024501354.1">
    <property type="nucleotide sequence ID" value="XM_024647258.1"/>
</dbReference>
<keyword evidence="1" id="KW-0732">Signal</keyword>
<organism evidence="2">
    <name type="scientific">Strongyloides ratti</name>
    <name type="common">Parasitic roundworm</name>
    <dbReference type="NCBI Taxonomy" id="34506"/>
    <lineage>
        <taxon>Eukaryota</taxon>
        <taxon>Metazoa</taxon>
        <taxon>Ecdysozoa</taxon>
        <taxon>Nematoda</taxon>
        <taxon>Chromadorea</taxon>
        <taxon>Rhabditida</taxon>
        <taxon>Tylenchina</taxon>
        <taxon>Panagrolaimomorpha</taxon>
        <taxon>Strongyloidoidea</taxon>
        <taxon>Strongyloididae</taxon>
        <taxon>Strongyloides</taxon>
    </lineage>
</organism>
<dbReference type="Proteomes" id="UP000035682">
    <property type="component" value="Unplaced"/>
</dbReference>
<dbReference type="CTD" id="36374517"/>
<evidence type="ECO:0000256" key="1">
    <source>
        <dbReference type="SAM" id="SignalP"/>
    </source>
</evidence>
<evidence type="ECO:0000313" key="2">
    <source>
        <dbReference type="EMBL" id="CEF62152.1"/>
    </source>
</evidence>
<dbReference type="EMBL" id="LN609528">
    <property type="protein sequence ID" value="CEF62152.1"/>
    <property type="molecule type" value="Genomic_DNA"/>
</dbReference>
<dbReference type="GeneID" id="36374517"/>
<evidence type="ECO:0000313" key="3">
    <source>
        <dbReference type="Proteomes" id="UP000035682"/>
    </source>
</evidence>
<evidence type="ECO:0000313" key="5">
    <source>
        <dbReference type="WormBase" id="SRAE_1000042600"/>
    </source>
</evidence>
<name>A0A090L220_STRRB</name>
<keyword evidence="3" id="KW-1185">Reference proteome</keyword>
<protein>
    <submittedName>
        <fullName evidence="2 4">Uncharacterized protein</fullName>
    </submittedName>
</protein>
<reference evidence="2 3" key="1">
    <citation type="submission" date="2014-09" db="EMBL/GenBank/DDBJ databases">
        <authorList>
            <person name="Martin A.A."/>
        </authorList>
    </citation>
    <scope>NUCLEOTIDE SEQUENCE</scope>
    <source>
        <strain evidence="3">ED321</strain>
        <strain evidence="2">ED321 Heterogonic</strain>
    </source>
</reference>
<dbReference type="WBParaSite" id="SRAE_1000042600.1">
    <property type="protein sequence ID" value="SRAE_1000042600.1"/>
    <property type="gene ID" value="WBGene00257022"/>
</dbReference>
<feature type="chain" id="PRO_5015030392" evidence="1">
    <location>
        <begin position="23"/>
        <end position="235"/>
    </location>
</feature>
<proteinExistence type="predicted"/>
<evidence type="ECO:0000313" key="4">
    <source>
        <dbReference type="WBParaSite" id="SRAE_1000042600.1"/>
    </source>
</evidence>
<feature type="signal peptide" evidence="1">
    <location>
        <begin position="1"/>
        <end position="22"/>
    </location>
</feature>